<organism evidence="5 6">
    <name type="scientific">Occultella aeris</name>
    <dbReference type="NCBI Taxonomy" id="2761496"/>
    <lineage>
        <taxon>Bacteria</taxon>
        <taxon>Bacillati</taxon>
        <taxon>Actinomycetota</taxon>
        <taxon>Actinomycetes</taxon>
        <taxon>Micrococcales</taxon>
        <taxon>Ruaniaceae</taxon>
        <taxon>Occultella</taxon>
    </lineage>
</organism>
<dbReference type="InterPro" id="IPR046335">
    <property type="entry name" value="LacI/GalR-like_sensor"/>
</dbReference>
<reference evidence="5 6" key="1">
    <citation type="submission" date="2019-11" db="EMBL/GenBank/DDBJ databases">
        <authorList>
            <person name="Criscuolo A."/>
        </authorList>
    </citation>
    <scope>NUCLEOTIDE SEQUENCE [LARGE SCALE GENOMIC DNA]</scope>
    <source>
        <strain evidence="5">CIP111667</strain>
    </source>
</reference>
<dbReference type="PANTHER" id="PTHR30146:SF138">
    <property type="entry name" value="TRANSCRIPTIONAL REGULATORY PROTEIN"/>
    <property type="match status" value="1"/>
</dbReference>
<proteinExistence type="predicted"/>
<dbReference type="GO" id="GO:0003700">
    <property type="term" value="F:DNA-binding transcription factor activity"/>
    <property type="evidence" value="ECO:0007669"/>
    <property type="project" value="TreeGrafter"/>
</dbReference>
<dbReference type="InterPro" id="IPR028082">
    <property type="entry name" value="Peripla_BP_I"/>
</dbReference>
<accession>A0A7M4DFH6</accession>
<evidence type="ECO:0000256" key="1">
    <source>
        <dbReference type="ARBA" id="ARBA00023015"/>
    </source>
</evidence>
<dbReference type="SUPFAM" id="SSF53822">
    <property type="entry name" value="Periplasmic binding protein-like I"/>
    <property type="match status" value="1"/>
</dbReference>
<dbReference type="GO" id="GO:0000976">
    <property type="term" value="F:transcription cis-regulatory region binding"/>
    <property type="evidence" value="ECO:0007669"/>
    <property type="project" value="TreeGrafter"/>
</dbReference>
<dbReference type="RefSeq" id="WP_197522297.1">
    <property type="nucleotide sequence ID" value="NZ_CACRYJ010000014.1"/>
</dbReference>
<protein>
    <submittedName>
        <fullName evidence="5">HTH-type transcriptional repressor CytR</fullName>
    </submittedName>
</protein>
<evidence type="ECO:0000256" key="3">
    <source>
        <dbReference type="ARBA" id="ARBA00023163"/>
    </source>
</evidence>
<keyword evidence="6" id="KW-1185">Reference proteome</keyword>
<keyword evidence="3" id="KW-0804">Transcription</keyword>
<dbReference type="SMART" id="SM00354">
    <property type="entry name" value="HTH_LACI"/>
    <property type="match status" value="1"/>
</dbReference>
<dbReference type="AlphaFoldDB" id="A0A7M4DFH6"/>
<dbReference type="SUPFAM" id="SSF47413">
    <property type="entry name" value="lambda repressor-like DNA-binding domains"/>
    <property type="match status" value="1"/>
</dbReference>
<dbReference type="InterPro" id="IPR000843">
    <property type="entry name" value="HTH_LacI"/>
</dbReference>
<dbReference type="CDD" id="cd06267">
    <property type="entry name" value="PBP1_LacI_sugar_binding-like"/>
    <property type="match status" value="1"/>
</dbReference>
<dbReference type="CDD" id="cd01392">
    <property type="entry name" value="HTH_LacI"/>
    <property type="match status" value="1"/>
</dbReference>
<keyword evidence="2" id="KW-0238">DNA-binding</keyword>
<feature type="domain" description="HTH lacI-type" evidence="4">
    <location>
        <begin position="4"/>
        <end position="58"/>
    </location>
</feature>
<keyword evidence="1" id="KW-0805">Transcription regulation</keyword>
<evidence type="ECO:0000256" key="2">
    <source>
        <dbReference type="ARBA" id="ARBA00023125"/>
    </source>
</evidence>
<dbReference type="PANTHER" id="PTHR30146">
    <property type="entry name" value="LACI-RELATED TRANSCRIPTIONAL REPRESSOR"/>
    <property type="match status" value="1"/>
</dbReference>
<dbReference type="InterPro" id="IPR010982">
    <property type="entry name" value="Lambda_DNA-bd_dom_sf"/>
</dbReference>
<evidence type="ECO:0000313" key="6">
    <source>
        <dbReference type="Proteomes" id="UP000419743"/>
    </source>
</evidence>
<sequence length="328" mass="33887">MKAATIYSLAAELGISGSTVSRAFSRPDLVKDDVRERILATAAARGYAPNRAARGLATGRTGLIGLVVLDITNPFFPPLVRSIEHAAAGIDASVLLVDAAAVGPEDPGLVQRLSPQVDGLIVASSRLPTADLKAAIGATPAVLVNRTAAGLSSVVCDNSEALRGAADHLVELGHRRLVLLRGPAASWAAQRRTAAIRTWAKLAPADVQVFELGPFEAVFESGRDAVPDILESGATGILAFDDFMACGVIAGLAERGIAVPADRSIVGCDDVLLARTLTPPLTTVTAPFEDLGRHAVELLGEVIARGPRPANVKVAGSLTVRGSTAPVR</sequence>
<gene>
    <name evidence="5" type="primary">cytR_2</name>
    <name evidence="5" type="ORF">HALOF300_00867</name>
</gene>
<dbReference type="PROSITE" id="PS50932">
    <property type="entry name" value="HTH_LACI_2"/>
    <property type="match status" value="1"/>
</dbReference>
<name>A0A7M4DFH6_9MICO</name>
<dbReference type="Proteomes" id="UP000419743">
    <property type="component" value="Unassembled WGS sequence"/>
</dbReference>
<evidence type="ECO:0000259" key="4">
    <source>
        <dbReference type="PROSITE" id="PS50932"/>
    </source>
</evidence>
<dbReference type="Gene3D" id="1.10.260.40">
    <property type="entry name" value="lambda repressor-like DNA-binding domains"/>
    <property type="match status" value="1"/>
</dbReference>
<dbReference type="Pfam" id="PF13377">
    <property type="entry name" value="Peripla_BP_3"/>
    <property type="match status" value="1"/>
</dbReference>
<dbReference type="Pfam" id="PF00356">
    <property type="entry name" value="LacI"/>
    <property type="match status" value="1"/>
</dbReference>
<comment type="caution">
    <text evidence="5">The sequence shown here is derived from an EMBL/GenBank/DDBJ whole genome shotgun (WGS) entry which is preliminary data.</text>
</comment>
<dbReference type="EMBL" id="CACRYJ010000014">
    <property type="protein sequence ID" value="VZO35669.1"/>
    <property type="molecule type" value="Genomic_DNA"/>
</dbReference>
<evidence type="ECO:0000313" key="5">
    <source>
        <dbReference type="EMBL" id="VZO35669.1"/>
    </source>
</evidence>
<dbReference type="Gene3D" id="3.40.50.2300">
    <property type="match status" value="2"/>
</dbReference>